<keyword evidence="1" id="KW-0812">Transmembrane</keyword>
<evidence type="ECO:0000313" key="2">
    <source>
        <dbReference type="EnsemblProtists" id="EOD24746"/>
    </source>
</evidence>
<dbReference type="PaxDb" id="2903-EOD24746"/>
<dbReference type="HOGENOM" id="CLU_1790522_0_0_1"/>
<feature type="transmembrane region" description="Helical" evidence="1">
    <location>
        <begin position="39"/>
        <end position="61"/>
    </location>
</feature>
<dbReference type="EnsemblProtists" id="EOD24746">
    <property type="protein sequence ID" value="EOD24746"/>
    <property type="gene ID" value="EMIHUDRAFT_367626"/>
</dbReference>
<feature type="transmembrane region" description="Helical" evidence="1">
    <location>
        <begin position="12"/>
        <end position="33"/>
    </location>
</feature>
<protein>
    <recommendedName>
        <fullName evidence="4">Sugar phosphate transporter domain-containing protein</fullName>
    </recommendedName>
</protein>
<name>A0A0D3JML1_EMIH1</name>
<evidence type="ECO:0000256" key="1">
    <source>
        <dbReference type="SAM" id="Phobius"/>
    </source>
</evidence>
<keyword evidence="1" id="KW-1133">Transmembrane helix</keyword>
<reference evidence="3" key="1">
    <citation type="journal article" date="2013" name="Nature">
        <title>Pan genome of the phytoplankton Emiliania underpins its global distribution.</title>
        <authorList>
            <person name="Read B.A."/>
            <person name="Kegel J."/>
            <person name="Klute M.J."/>
            <person name="Kuo A."/>
            <person name="Lefebvre S.C."/>
            <person name="Maumus F."/>
            <person name="Mayer C."/>
            <person name="Miller J."/>
            <person name="Monier A."/>
            <person name="Salamov A."/>
            <person name="Young J."/>
            <person name="Aguilar M."/>
            <person name="Claverie J.M."/>
            <person name="Frickenhaus S."/>
            <person name="Gonzalez K."/>
            <person name="Herman E.K."/>
            <person name="Lin Y.C."/>
            <person name="Napier J."/>
            <person name="Ogata H."/>
            <person name="Sarno A.F."/>
            <person name="Shmutz J."/>
            <person name="Schroeder D."/>
            <person name="de Vargas C."/>
            <person name="Verret F."/>
            <person name="von Dassow P."/>
            <person name="Valentin K."/>
            <person name="Van de Peer Y."/>
            <person name="Wheeler G."/>
            <person name="Dacks J.B."/>
            <person name="Delwiche C.F."/>
            <person name="Dyhrman S.T."/>
            <person name="Glockner G."/>
            <person name="John U."/>
            <person name="Richards T."/>
            <person name="Worden A.Z."/>
            <person name="Zhang X."/>
            <person name="Grigoriev I.V."/>
            <person name="Allen A.E."/>
            <person name="Bidle K."/>
            <person name="Borodovsky M."/>
            <person name="Bowler C."/>
            <person name="Brownlee C."/>
            <person name="Cock J.M."/>
            <person name="Elias M."/>
            <person name="Gladyshev V.N."/>
            <person name="Groth M."/>
            <person name="Guda C."/>
            <person name="Hadaegh A."/>
            <person name="Iglesias-Rodriguez M.D."/>
            <person name="Jenkins J."/>
            <person name="Jones B.M."/>
            <person name="Lawson T."/>
            <person name="Leese F."/>
            <person name="Lindquist E."/>
            <person name="Lobanov A."/>
            <person name="Lomsadze A."/>
            <person name="Malik S.B."/>
            <person name="Marsh M.E."/>
            <person name="Mackinder L."/>
            <person name="Mock T."/>
            <person name="Mueller-Roeber B."/>
            <person name="Pagarete A."/>
            <person name="Parker M."/>
            <person name="Probert I."/>
            <person name="Quesneville H."/>
            <person name="Raines C."/>
            <person name="Rensing S.A."/>
            <person name="Riano-Pachon D.M."/>
            <person name="Richier S."/>
            <person name="Rokitta S."/>
            <person name="Shiraiwa Y."/>
            <person name="Soanes D.M."/>
            <person name="van der Giezen M."/>
            <person name="Wahlund T.M."/>
            <person name="Williams B."/>
            <person name="Wilson W."/>
            <person name="Wolfe G."/>
            <person name="Wurch L.L."/>
        </authorList>
    </citation>
    <scope>NUCLEOTIDE SEQUENCE</scope>
</reference>
<dbReference type="KEGG" id="ehx:EMIHUDRAFT_367626"/>
<proteinExistence type="predicted"/>
<dbReference type="RefSeq" id="XP_005777175.1">
    <property type="nucleotide sequence ID" value="XM_005777118.1"/>
</dbReference>
<organism evidence="2 3">
    <name type="scientific">Emiliania huxleyi (strain CCMP1516)</name>
    <dbReference type="NCBI Taxonomy" id="280463"/>
    <lineage>
        <taxon>Eukaryota</taxon>
        <taxon>Haptista</taxon>
        <taxon>Haptophyta</taxon>
        <taxon>Prymnesiophyceae</taxon>
        <taxon>Isochrysidales</taxon>
        <taxon>Noelaerhabdaceae</taxon>
        <taxon>Emiliania</taxon>
    </lineage>
</organism>
<reference evidence="2" key="2">
    <citation type="submission" date="2024-10" db="UniProtKB">
        <authorList>
            <consortium name="EnsemblProtists"/>
        </authorList>
    </citation>
    <scope>IDENTIFICATION</scope>
</reference>
<dbReference type="Proteomes" id="UP000013827">
    <property type="component" value="Unassembled WGS sequence"/>
</dbReference>
<dbReference type="STRING" id="2903.R1EP27"/>
<evidence type="ECO:0000313" key="3">
    <source>
        <dbReference type="Proteomes" id="UP000013827"/>
    </source>
</evidence>
<keyword evidence="1" id="KW-0472">Membrane</keyword>
<dbReference type="AlphaFoldDB" id="A0A0D3JML1"/>
<sequence>MREKQEDAAEVAAAVITYCFCSGGMLVINKIAVSHTPSPALVTLCQFASCTVLVYGGKLTGLLRTDDFEWRKVKYFLIYVLSFSIGTWTNIKVLQDANVETVIVFRSCTPLAVSDHEIARDRTRSHEITRDRPRSHEIARAGLHL</sequence>
<dbReference type="eggNOG" id="KOG1444">
    <property type="taxonomic scope" value="Eukaryota"/>
</dbReference>
<accession>A0A0D3JML1</accession>
<evidence type="ECO:0008006" key="4">
    <source>
        <dbReference type="Google" id="ProtNLM"/>
    </source>
</evidence>
<dbReference type="GeneID" id="17270289"/>
<keyword evidence="3" id="KW-1185">Reference proteome</keyword>
<feature type="transmembrane region" description="Helical" evidence="1">
    <location>
        <begin position="73"/>
        <end position="91"/>
    </location>
</feature>